<feature type="region of interest" description="Disordered" evidence="10">
    <location>
        <begin position="102"/>
        <end position="127"/>
    </location>
</feature>
<dbReference type="PANTHER" id="PTHR45989:SF1">
    <property type="entry name" value="TRANSLATION INITIATION FACTOR EIF-2B SUBUNIT GAMMA"/>
    <property type="match status" value="1"/>
</dbReference>
<keyword evidence="3" id="KW-0963">Cytoplasm</keyword>
<dbReference type="Proteomes" id="UP000001072">
    <property type="component" value="Unassembled WGS sequence"/>
</dbReference>
<dbReference type="RefSeq" id="XP_007418796.1">
    <property type="nucleotide sequence ID" value="XM_007418734.1"/>
</dbReference>
<accession>F4SBP5</accession>
<dbReference type="STRING" id="747676.F4SBP5"/>
<dbReference type="InterPro" id="IPR005835">
    <property type="entry name" value="NTP_transferase_dom"/>
</dbReference>
<dbReference type="KEGG" id="mlr:MELLADRAFT_84152"/>
<dbReference type="GO" id="GO:0005085">
    <property type="term" value="F:guanyl-nucleotide exchange factor activity"/>
    <property type="evidence" value="ECO:0007669"/>
    <property type="project" value="TreeGrafter"/>
</dbReference>
<gene>
    <name evidence="13" type="ORF">MELLADRAFT_84152</name>
</gene>
<reference evidence="14" key="1">
    <citation type="journal article" date="2011" name="Proc. Natl. Acad. Sci. U.S.A.">
        <title>Obligate biotrophy features unraveled by the genomic analysis of rust fungi.</title>
        <authorList>
            <person name="Duplessis S."/>
            <person name="Cuomo C.A."/>
            <person name="Lin Y.-C."/>
            <person name="Aerts A."/>
            <person name="Tisserant E."/>
            <person name="Veneault-Fourrey C."/>
            <person name="Joly D.L."/>
            <person name="Hacquard S."/>
            <person name="Amselem J."/>
            <person name="Cantarel B.L."/>
            <person name="Chiu R."/>
            <person name="Coutinho P.M."/>
            <person name="Feau N."/>
            <person name="Field M."/>
            <person name="Frey P."/>
            <person name="Gelhaye E."/>
            <person name="Goldberg J."/>
            <person name="Grabherr M.G."/>
            <person name="Kodira C.D."/>
            <person name="Kohler A."/>
            <person name="Kuees U."/>
            <person name="Lindquist E.A."/>
            <person name="Lucas S.M."/>
            <person name="Mago R."/>
            <person name="Mauceli E."/>
            <person name="Morin E."/>
            <person name="Murat C."/>
            <person name="Pangilinan J.L."/>
            <person name="Park R."/>
            <person name="Pearson M."/>
            <person name="Quesneville H."/>
            <person name="Rouhier N."/>
            <person name="Sakthikumar S."/>
            <person name="Salamov A.A."/>
            <person name="Schmutz J."/>
            <person name="Selles B."/>
            <person name="Shapiro H."/>
            <person name="Tanguay P."/>
            <person name="Tuskan G.A."/>
            <person name="Henrissat B."/>
            <person name="Van de Peer Y."/>
            <person name="Rouze P."/>
            <person name="Ellis J.G."/>
            <person name="Dodds P.N."/>
            <person name="Schein J.E."/>
            <person name="Zhong S."/>
            <person name="Hamelin R.C."/>
            <person name="Grigoriev I.V."/>
            <person name="Szabo L.J."/>
            <person name="Martin F."/>
        </authorList>
    </citation>
    <scope>NUCLEOTIDE SEQUENCE [LARGE SCALE GENOMIC DNA]</scope>
    <source>
        <strain evidence="14">98AG31 / pathotype 3-4-7</strain>
    </source>
</reference>
<evidence type="ECO:0000256" key="7">
    <source>
        <dbReference type="ARBA" id="ARBA00044229"/>
    </source>
</evidence>
<evidence type="ECO:0000313" key="13">
    <source>
        <dbReference type="EMBL" id="EGF97937.1"/>
    </source>
</evidence>
<dbReference type="Gene3D" id="2.160.10.10">
    <property type="entry name" value="Hexapeptide repeat proteins"/>
    <property type="match status" value="1"/>
</dbReference>
<dbReference type="InterPro" id="IPR056764">
    <property type="entry name" value="LbH_EIF2B3/5"/>
</dbReference>
<dbReference type="OrthoDB" id="1733332at2759"/>
<comment type="subunit">
    <text evidence="9">Component of the translation initiation factor 2B (eIF2B) complex which is a heterodecamer of two sets of five different subunits: alpha, beta, gamma, delta and epsilon. Subunits alpha, beta and delta comprise a regulatory subcomplex and subunits epsilon and gamma comprise a catalytic subcomplex. Within the complex, the hexameric regulatory complex resides at the center, with the two heterodimeric catalytic subcomplexes bound on opposite sides.</text>
</comment>
<evidence type="ECO:0000259" key="11">
    <source>
        <dbReference type="Pfam" id="PF00483"/>
    </source>
</evidence>
<evidence type="ECO:0000256" key="3">
    <source>
        <dbReference type="ARBA" id="ARBA00022490"/>
    </source>
</evidence>
<dbReference type="AlphaFoldDB" id="F4SBP5"/>
<dbReference type="InterPro" id="IPR051960">
    <property type="entry name" value="eIF2B_gamma"/>
</dbReference>
<name>F4SBP5_MELLP</name>
<keyword evidence="5" id="KW-0648">Protein biosynthesis</keyword>
<evidence type="ECO:0000256" key="5">
    <source>
        <dbReference type="ARBA" id="ARBA00022917"/>
    </source>
</evidence>
<dbReference type="SUPFAM" id="SSF53448">
    <property type="entry name" value="Nucleotide-diphospho-sugar transferases"/>
    <property type="match status" value="1"/>
</dbReference>
<dbReference type="SUPFAM" id="SSF51161">
    <property type="entry name" value="Trimeric LpxA-like enzymes"/>
    <property type="match status" value="1"/>
</dbReference>
<feature type="domain" description="Nucleotidyl transferase" evidence="11">
    <location>
        <begin position="53"/>
        <end position="152"/>
    </location>
</feature>
<evidence type="ECO:0000259" key="12">
    <source>
        <dbReference type="Pfam" id="PF25084"/>
    </source>
</evidence>
<keyword evidence="14" id="KW-1185">Reference proteome</keyword>
<dbReference type="InterPro" id="IPR029044">
    <property type="entry name" value="Nucleotide-diphossugar_trans"/>
</dbReference>
<dbReference type="GO" id="GO:0005851">
    <property type="term" value="C:eukaryotic translation initiation factor 2B complex"/>
    <property type="evidence" value="ECO:0007669"/>
    <property type="project" value="TreeGrafter"/>
</dbReference>
<dbReference type="GO" id="GO:0003743">
    <property type="term" value="F:translation initiation factor activity"/>
    <property type="evidence" value="ECO:0007669"/>
    <property type="project" value="UniProtKB-KW"/>
</dbReference>
<dbReference type="FunCoup" id="F4SBP5">
    <property type="interactions" value="358"/>
</dbReference>
<comment type="subcellular location">
    <subcellularLocation>
        <location evidence="1">Cytoplasm</location>
        <location evidence="1">Cytosol</location>
    </subcellularLocation>
</comment>
<evidence type="ECO:0000256" key="1">
    <source>
        <dbReference type="ARBA" id="ARBA00004514"/>
    </source>
</evidence>
<evidence type="ECO:0000256" key="2">
    <source>
        <dbReference type="ARBA" id="ARBA00007878"/>
    </source>
</evidence>
<evidence type="ECO:0000256" key="6">
    <source>
        <dbReference type="ARBA" id="ARBA00044196"/>
    </source>
</evidence>
<dbReference type="eggNOG" id="KOG1462">
    <property type="taxonomic scope" value="Eukaryota"/>
</dbReference>
<organism evidence="14">
    <name type="scientific">Melampsora larici-populina (strain 98AG31 / pathotype 3-4-7)</name>
    <name type="common">Poplar leaf rust fungus</name>
    <dbReference type="NCBI Taxonomy" id="747676"/>
    <lineage>
        <taxon>Eukaryota</taxon>
        <taxon>Fungi</taxon>
        <taxon>Dikarya</taxon>
        <taxon>Basidiomycota</taxon>
        <taxon>Pucciniomycotina</taxon>
        <taxon>Pucciniomycetes</taxon>
        <taxon>Pucciniales</taxon>
        <taxon>Melampsoraceae</taxon>
        <taxon>Melampsora</taxon>
    </lineage>
</organism>
<keyword evidence="4" id="KW-0396">Initiation factor</keyword>
<evidence type="ECO:0000313" key="14">
    <source>
        <dbReference type="Proteomes" id="UP000001072"/>
    </source>
</evidence>
<comment type="similarity">
    <text evidence="2">Belongs to the eIF-2B gamma/epsilon subunits family.</text>
</comment>
<dbReference type="EMBL" id="GL883192">
    <property type="protein sequence ID" value="EGF97937.1"/>
    <property type="molecule type" value="Genomic_DNA"/>
</dbReference>
<sequence length="555" mass="61852">MSLSNSAHLKQYNQNPLNNSINNQSSLPYLVVILSGPGEDLFPLVNAHSTDQHPITPQVSKPSLPILNKPMIEYNLDWIEESGLTDVLILASESQRTSINSILKSRKSSNPTRLSSSTNSTNSHPHLQIRLECIPDRQLKRDGTTGTLRWAISSGLIRTAFVIVPCDLYFHSKPSSSLSTNTNETKSTSIHSRSLLHLIEKHRSSQNLLTSVYYQRSSSSLDTKDSPPLTLVTLDPKSSTLLDIKEIGQDLSLRRKLLNRFPTPVLTTSLLPTHLYLCSSLVVQLLANSLEDQLRSFKIDFVPWLAKSQWQPGLIDLHLKPEKKKTIKPTPDEQWISLKRSTTNPNPIPFQPSPKLIRTPLLTAPPSPAKNHERVHSPFPNHHYESFKVSSGFDEGHPTLLKDQLRDGWKCEILVWELEHGFVGRCNSLSGYVEANRIALKSYEEEMKKNHQKVVGMGYGIDSCIGSNVVIGDKSLIKKSIVGKFSKIGKASKVMNSIIMEKVMIGENVKIENCVLADGVRIGDRAQLKDCEVGAGTIIEDDLVCKGERITDSDL</sequence>
<evidence type="ECO:0000256" key="8">
    <source>
        <dbReference type="ARBA" id="ARBA00045373"/>
    </source>
</evidence>
<evidence type="ECO:0000256" key="9">
    <source>
        <dbReference type="ARBA" id="ARBA00046432"/>
    </source>
</evidence>
<proteinExistence type="inferred from homology"/>
<dbReference type="InterPro" id="IPR011004">
    <property type="entry name" value="Trimer_LpxA-like_sf"/>
</dbReference>
<protein>
    <recommendedName>
        <fullName evidence="6">Translation initiation factor eIF2B subunit gamma</fullName>
    </recommendedName>
    <alternativeName>
        <fullName evidence="7">eIF2B GDP-GTP exchange factor subunit gamma</fullName>
    </alternativeName>
</protein>
<dbReference type="Gene3D" id="3.90.550.10">
    <property type="entry name" value="Spore Coat Polysaccharide Biosynthesis Protein SpsA, Chain A"/>
    <property type="match status" value="1"/>
</dbReference>
<evidence type="ECO:0000256" key="4">
    <source>
        <dbReference type="ARBA" id="ARBA00022540"/>
    </source>
</evidence>
<feature type="compositionally biased region" description="Low complexity" evidence="10">
    <location>
        <begin position="108"/>
        <end position="126"/>
    </location>
</feature>
<evidence type="ECO:0000256" key="10">
    <source>
        <dbReference type="SAM" id="MobiDB-lite"/>
    </source>
</evidence>
<dbReference type="Pfam" id="PF00483">
    <property type="entry name" value="NTP_transferase"/>
    <property type="match status" value="1"/>
</dbReference>
<dbReference type="InParanoid" id="F4SBP5"/>
<dbReference type="GO" id="GO:0005829">
    <property type="term" value="C:cytosol"/>
    <property type="evidence" value="ECO:0007669"/>
    <property type="project" value="UniProtKB-SubCell"/>
</dbReference>
<dbReference type="HOGENOM" id="CLU_016743_2_0_1"/>
<dbReference type="GeneID" id="18933370"/>
<dbReference type="Pfam" id="PF25084">
    <property type="entry name" value="LbH_EIF2B"/>
    <property type="match status" value="1"/>
</dbReference>
<dbReference type="GO" id="GO:0002183">
    <property type="term" value="P:cytoplasmic translational initiation"/>
    <property type="evidence" value="ECO:0007669"/>
    <property type="project" value="TreeGrafter"/>
</dbReference>
<dbReference type="VEuPathDB" id="FungiDB:MELLADRAFT_84152"/>
<feature type="domain" description="EIF2B subunit epsilon/gamma LbH" evidence="12">
    <location>
        <begin position="462"/>
        <end position="542"/>
    </location>
</feature>
<dbReference type="PANTHER" id="PTHR45989">
    <property type="entry name" value="TRANSLATION INITIATION FACTOR EIF-2B SUBUNIT GAMMA"/>
    <property type="match status" value="1"/>
</dbReference>
<comment type="function">
    <text evidence="8">Acts as a component of the translation initiation factor 2B (eIF2B) complex, which catalyzes the exchange of GDP for GTP on the eukaryotic initiation factor 2 (eIF2) complex gamma subunit. Its guanine nucleotide exchange factor activity is repressed when bound to eIF2 complex phosphorylated on the alpha subunit, thereby limiting the amount of methionyl-initiator methionine tRNA available to the ribosome and consequently global translation is repressed.</text>
</comment>